<dbReference type="GO" id="GO:0005096">
    <property type="term" value="F:GTPase activator activity"/>
    <property type="evidence" value="ECO:0007669"/>
    <property type="project" value="UniProtKB-KW"/>
</dbReference>
<dbReference type="PANTHER" id="PTHR23176:SF129">
    <property type="entry name" value="RHO GTPASE ACTIVATING PROTEIN AT 16F, ISOFORM E-RELATED"/>
    <property type="match status" value="1"/>
</dbReference>
<dbReference type="AlphaFoldDB" id="A0AAV7YC64"/>
<feature type="compositionally biased region" description="Basic residues" evidence="2">
    <location>
        <begin position="1"/>
        <end position="13"/>
    </location>
</feature>
<evidence type="ECO:0000313" key="4">
    <source>
        <dbReference type="EMBL" id="KAJ3425118.1"/>
    </source>
</evidence>
<feature type="domain" description="Rho-GAP" evidence="3">
    <location>
        <begin position="55"/>
        <end position="232"/>
    </location>
</feature>
<protein>
    <submittedName>
        <fullName evidence="4">Rho gtpase-activating protein 68f</fullName>
    </submittedName>
</protein>
<reference evidence="4" key="1">
    <citation type="submission" date="2022-08" db="EMBL/GenBank/DDBJ databases">
        <title>Novel sulphate-reducing endosymbionts in the free-living metamonad Anaeramoeba.</title>
        <authorList>
            <person name="Jerlstrom-Hultqvist J."/>
            <person name="Cepicka I."/>
            <person name="Gallot-Lavallee L."/>
            <person name="Salas-Leiva D."/>
            <person name="Curtis B.A."/>
            <person name="Zahonova K."/>
            <person name="Pipaliya S."/>
            <person name="Dacks J."/>
            <person name="Roger A.J."/>
        </authorList>
    </citation>
    <scope>NUCLEOTIDE SEQUENCE</scope>
    <source>
        <strain evidence="4">Busselton2</strain>
    </source>
</reference>
<dbReference type="SMART" id="SM00324">
    <property type="entry name" value="RhoGAP"/>
    <property type="match status" value="1"/>
</dbReference>
<comment type="caution">
    <text evidence="4">The sequence shown here is derived from an EMBL/GenBank/DDBJ whole genome shotgun (WGS) entry which is preliminary data.</text>
</comment>
<dbReference type="GO" id="GO:0005737">
    <property type="term" value="C:cytoplasm"/>
    <property type="evidence" value="ECO:0007669"/>
    <property type="project" value="TreeGrafter"/>
</dbReference>
<evidence type="ECO:0000259" key="3">
    <source>
        <dbReference type="PROSITE" id="PS50238"/>
    </source>
</evidence>
<feature type="region of interest" description="Disordered" evidence="2">
    <location>
        <begin position="1"/>
        <end position="43"/>
    </location>
</feature>
<dbReference type="GO" id="GO:0007165">
    <property type="term" value="P:signal transduction"/>
    <property type="evidence" value="ECO:0007669"/>
    <property type="project" value="InterPro"/>
</dbReference>
<gene>
    <name evidence="4" type="ORF">M0812_27552</name>
</gene>
<accession>A0AAV7YC64</accession>
<feature type="region of interest" description="Disordered" evidence="2">
    <location>
        <begin position="515"/>
        <end position="566"/>
    </location>
</feature>
<evidence type="ECO:0000256" key="2">
    <source>
        <dbReference type="SAM" id="MobiDB-lite"/>
    </source>
</evidence>
<evidence type="ECO:0000256" key="1">
    <source>
        <dbReference type="ARBA" id="ARBA00022468"/>
    </source>
</evidence>
<dbReference type="EMBL" id="JANTQA010000070">
    <property type="protein sequence ID" value="KAJ3425118.1"/>
    <property type="molecule type" value="Genomic_DNA"/>
</dbReference>
<organism evidence="4 5">
    <name type="scientific">Anaeramoeba flamelloides</name>
    <dbReference type="NCBI Taxonomy" id="1746091"/>
    <lineage>
        <taxon>Eukaryota</taxon>
        <taxon>Metamonada</taxon>
        <taxon>Anaeramoebidae</taxon>
        <taxon>Anaeramoeba</taxon>
    </lineage>
</organism>
<sequence length="1002" mass="119099">MSLKKFLKNRKERKINLNRSSSSPTNFSKPKKKKKNRSKSENRFSEKKVLTIFGSPLKDVTKSYPSQIPGVPLIAVQIVTKIKKDFMGIPGLFRVPGSNQEIKKITKMIDKIGHLGKTKFKDPHVLAAILKLWLRKLPNPLLTYSLYDQWNRARNLETIIDLVHKLPEENRSTLCYLMVFLHKLSQNKKNLMSCEDLAFIFGPNLLRSKENPFQIVASHSIKLMIEKYSEIFESTIVKLRLDEIILPKRIRSSGSTEVNTLYSSHSRRNNYGSQSFYQKGTQKMATSYSRISIDSKIKKNPLILFTLEVVKENIFDIFHNEKFPSNFIRDPKLIKIEIMLDRISITKKQIIRKLKNGESLESLKRISLKSNLKRKSLRSKLKNNFSIEDSLLNNKNFVNNNKNNNTSNIQLIKNSKCVNKNVESKTEKKNEEKEEDFDFDIEFLENEIDGMLNFKLNEIENTTIESENSLEKEKENENRNGKEKENEDDFNIDMMSLENEIDGMLNFKLNETENETKYENENGNENENENEKENENGNENGNENENVNTKENENKTEKEKIKEKEKEKENEIILSKEILEEYGLVEKQEVELIIEEQEKEIENNRSIDLFTIISYLNSELEEKYQGKIRPNNVISGNFFERIQQNQSIKQFYCLLFILKVVCIELRWFSLQYEKKKGQKIRNKMNWLEVGKQIQTWHLVKEKISTHAAKNIQKNWRGYKYRKALNKNELKREQKIRNFLKEKGELKEYLKYDNILIPIYQRTFDFTLLGFDHLDHTLNRLAKERKKMDRKDKISSMNFAELYIEKKMIKKELLSFDQEFYKFFEIKPTKRDHELLRPLYDRYHKVRRAIVHQNQDSKNIQKSFLRSEGYSQQDSRYWKLKREKRKLKIELRQYNKCFKKLFGKKVTSSIEKNPIRETYSQFLQISDQMERMKPSHAAGYFLSENTTAIIENQNENNVQNMNHNEKENEIKIKNENENENENKKENENENENRNKNENKNKNI</sequence>
<dbReference type="InterPro" id="IPR050729">
    <property type="entry name" value="Rho-GAP"/>
</dbReference>
<dbReference type="Pfam" id="PF00612">
    <property type="entry name" value="IQ"/>
    <property type="match status" value="1"/>
</dbReference>
<dbReference type="PROSITE" id="PS50238">
    <property type="entry name" value="RHOGAP"/>
    <property type="match status" value="1"/>
</dbReference>
<dbReference type="InterPro" id="IPR008936">
    <property type="entry name" value="Rho_GTPase_activation_prot"/>
</dbReference>
<keyword evidence="1" id="KW-0343">GTPase activation</keyword>
<dbReference type="InterPro" id="IPR000048">
    <property type="entry name" value="IQ_motif_EF-hand-BS"/>
</dbReference>
<feature type="compositionally biased region" description="Low complexity" evidence="2">
    <location>
        <begin position="537"/>
        <end position="547"/>
    </location>
</feature>
<evidence type="ECO:0000313" key="5">
    <source>
        <dbReference type="Proteomes" id="UP001146793"/>
    </source>
</evidence>
<feature type="compositionally biased region" description="Low complexity" evidence="2">
    <location>
        <begin position="18"/>
        <end position="28"/>
    </location>
</feature>
<dbReference type="CDD" id="cd00159">
    <property type="entry name" value="RhoGAP"/>
    <property type="match status" value="1"/>
</dbReference>
<dbReference type="Gene3D" id="1.10.555.10">
    <property type="entry name" value="Rho GTPase activation protein"/>
    <property type="match status" value="1"/>
</dbReference>
<feature type="region of interest" description="Disordered" evidence="2">
    <location>
        <begin position="970"/>
        <end position="1002"/>
    </location>
</feature>
<proteinExistence type="predicted"/>
<dbReference type="Pfam" id="PF00620">
    <property type="entry name" value="RhoGAP"/>
    <property type="match status" value="1"/>
</dbReference>
<dbReference type="Proteomes" id="UP001146793">
    <property type="component" value="Unassembled WGS sequence"/>
</dbReference>
<feature type="compositionally biased region" description="Basic and acidic residues" evidence="2">
    <location>
        <begin position="469"/>
        <end position="485"/>
    </location>
</feature>
<feature type="region of interest" description="Disordered" evidence="2">
    <location>
        <begin position="465"/>
        <end position="491"/>
    </location>
</feature>
<dbReference type="SUPFAM" id="SSF48350">
    <property type="entry name" value="GTPase activation domain, GAP"/>
    <property type="match status" value="1"/>
</dbReference>
<dbReference type="PROSITE" id="PS50096">
    <property type="entry name" value="IQ"/>
    <property type="match status" value="1"/>
</dbReference>
<feature type="compositionally biased region" description="Basic and acidic residues" evidence="2">
    <location>
        <begin position="548"/>
        <end position="566"/>
    </location>
</feature>
<dbReference type="InterPro" id="IPR000198">
    <property type="entry name" value="RhoGAP_dom"/>
</dbReference>
<name>A0AAV7YC64_9EUKA</name>
<dbReference type="PANTHER" id="PTHR23176">
    <property type="entry name" value="RHO/RAC/CDC GTPASE-ACTIVATING PROTEIN"/>
    <property type="match status" value="1"/>
</dbReference>